<dbReference type="EMBL" id="JAUSUQ010000004">
    <property type="protein sequence ID" value="MDQ0338660.1"/>
    <property type="molecule type" value="Genomic_DNA"/>
</dbReference>
<feature type="transmembrane region" description="Helical" evidence="1">
    <location>
        <begin position="165"/>
        <end position="185"/>
    </location>
</feature>
<keyword evidence="3" id="KW-1185">Reference proteome</keyword>
<comment type="caution">
    <text evidence="2">The sequence shown here is derived from an EMBL/GenBank/DDBJ whole genome shotgun (WGS) entry which is preliminary data.</text>
</comment>
<gene>
    <name evidence="2" type="ORF">J2S00_001446</name>
</gene>
<keyword evidence="1" id="KW-0472">Membrane</keyword>
<evidence type="ECO:0000313" key="3">
    <source>
        <dbReference type="Proteomes" id="UP001232445"/>
    </source>
</evidence>
<evidence type="ECO:0000313" key="2">
    <source>
        <dbReference type="EMBL" id="MDQ0338660.1"/>
    </source>
</evidence>
<dbReference type="InterPro" id="IPR006938">
    <property type="entry name" value="DUF624"/>
</dbReference>
<dbReference type="RefSeq" id="WP_307337356.1">
    <property type="nucleotide sequence ID" value="NZ_JAUSUQ010000004.1"/>
</dbReference>
<proteinExistence type="predicted"/>
<feature type="transmembrane region" description="Helical" evidence="1">
    <location>
        <begin position="69"/>
        <end position="92"/>
    </location>
</feature>
<sequence>MQGFFESSFKDKLDTVTDFWFLNLLWLLLCLPIITLPPATFALFHVLYQWVTGRRIGVSRSFFQGVKQYWIQSYGYALLLGILLVSVYAYYSLLLMGLSEVMEILTLGLMLVVVSIGLVLHIYFIPLTVMLDVSFWKRILLSFVLAARQVALTLVLLLVNGIAVLIVVFYPYLIVFGVVTVVIYFHNKLIYQKVQGYMDEVQG</sequence>
<dbReference type="Pfam" id="PF04854">
    <property type="entry name" value="DUF624"/>
    <property type="match status" value="1"/>
</dbReference>
<feature type="transmembrane region" description="Helical" evidence="1">
    <location>
        <begin position="104"/>
        <end position="127"/>
    </location>
</feature>
<reference evidence="2 3" key="1">
    <citation type="submission" date="2023-07" db="EMBL/GenBank/DDBJ databases">
        <title>Genomic Encyclopedia of Type Strains, Phase IV (KMG-IV): sequencing the most valuable type-strain genomes for metagenomic binning, comparative biology and taxonomic classification.</title>
        <authorList>
            <person name="Goeker M."/>
        </authorList>
    </citation>
    <scope>NUCLEOTIDE SEQUENCE [LARGE SCALE GENOMIC DNA]</scope>
    <source>
        <strain evidence="2 3">DSM 17740</strain>
    </source>
</reference>
<accession>A0ABU0CQJ0</accession>
<keyword evidence="1" id="KW-1133">Transmembrane helix</keyword>
<name>A0ABU0CQJ0_9BACI</name>
<feature type="transmembrane region" description="Helical" evidence="1">
    <location>
        <begin position="139"/>
        <end position="159"/>
    </location>
</feature>
<keyword evidence="1" id="KW-0812">Transmembrane</keyword>
<feature type="transmembrane region" description="Helical" evidence="1">
    <location>
        <begin position="20"/>
        <end position="48"/>
    </location>
</feature>
<dbReference type="Proteomes" id="UP001232445">
    <property type="component" value="Unassembled WGS sequence"/>
</dbReference>
<evidence type="ECO:0000256" key="1">
    <source>
        <dbReference type="SAM" id="Phobius"/>
    </source>
</evidence>
<protein>
    <submittedName>
        <fullName evidence="2">Membrane protein YesL</fullName>
    </submittedName>
</protein>
<organism evidence="2 3">
    <name type="scientific">Caldalkalibacillus uzonensis</name>
    <dbReference type="NCBI Taxonomy" id="353224"/>
    <lineage>
        <taxon>Bacteria</taxon>
        <taxon>Bacillati</taxon>
        <taxon>Bacillota</taxon>
        <taxon>Bacilli</taxon>
        <taxon>Bacillales</taxon>
        <taxon>Bacillaceae</taxon>
        <taxon>Caldalkalibacillus</taxon>
    </lineage>
</organism>